<evidence type="ECO:0000313" key="2">
    <source>
        <dbReference type="Proteomes" id="UP001431209"/>
    </source>
</evidence>
<dbReference type="AlphaFoldDB" id="A0AAW2ZKQ9"/>
<keyword evidence="1" id="KW-0675">Receptor</keyword>
<reference evidence="1 2" key="1">
    <citation type="submission" date="2024-03" db="EMBL/GenBank/DDBJ databases">
        <title>The Acrasis kona genome and developmental transcriptomes reveal deep origins of eukaryotic multicellular pathways.</title>
        <authorList>
            <person name="Sheikh S."/>
            <person name="Fu C.-J."/>
            <person name="Brown M.W."/>
            <person name="Baldauf S.L."/>
        </authorList>
    </citation>
    <scope>NUCLEOTIDE SEQUENCE [LARGE SCALE GENOMIC DNA]</scope>
    <source>
        <strain evidence="1 2">ATCC MYA-3509</strain>
    </source>
</reference>
<keyword evidence="2" id="KW-1185">Reference proteome</keyword>
<gene>
    <name evidence="1" type="ORF">AKO1_009315</name>
</gene>
<proteinExistence type="predicted"/>
<organism evidence="1 2">
    <name type="scientific">Acrasis kona</name>
    <dbReference type="NCBI Taxonomy" id="1008807"/>
    <lineage>
        <taxon>Eukaryota</taxon>
        <taxon>Discoba</taxon>
        <taxon>Heterolobosea</taxon>
        <taxon>Tetramitia</taxon>
        <taxon>Eutetramitia</taxon>
        <taxon>Acrasidae</taxon>
        <taxon>Acrasis</taxon>
    </lineage>
</organism>
<protein>
    <submittedName>
        <fullName evidence="1">Signal recognition particle receptor subunit beta</fullName>
    </submittedName>
</protein>
<comment type="caution">
    <text evidence="1">The sequence shown here is derived from an EMBL/GenBank/DDBJ whole genome shotgun (WGS) entry which is preliminary data.</text>
</comment>
<name>A0AAW2ZKQ9_9EUKA</name>
<dbReference type="EMBL" id="JAOPGA020001623">
    <property type="protein sequence ID" value="KAL0489984.1"/>
    <property type="molecule type" value="Genomic_DNA"/>
</dbReference>
<dbReference type="Proteomes" id="UP001431209">
    <property type="component" value="Unassembled WGS sequence"/>
</dbReference>
<evidence type="ECO:0000313" key="1">
    <source>
        <dbReference type="EMBL" id="KAL0489984.1"/>
    </source>
</evidence>
<accession>A0AAW2ZKQ9</accession>
<sequence length="313" mass="36348">MDNEAFPSLLTQQGEDIRQINLLSFPVGLIKQADILQCPEPKYRTQIKYTFTIEKSSLESILLPLFDQISEEEYDEVFYTGKFRETFFQGNCYKIKFHKSKCPSASFKHVNPGKIEESDQDVLLIRETVAPLDTPLTSILIPLSMDVLFEMKIPIYIKRKTYGLKKNKGIMLTVDTATYQKGGDPYEVCSIFANVFDGQVESILKQVPEEAPMKLIRDNSKHAQSKIVEYLKRHDRATYHSLVYENHIQNDTIAPKHVDWDTIETIEEDEECDFEVCVDQELQARLHTYAPMPYIFDPKIHKYLELEDEDTDQ</sequence>